<dbReference type="EMBL" id="CP049863">
    <property type="protein sequence ID" value="QIK62942.1"/>
    <property type="molecule type" value="Genomic_DNA"/>
</dbReference>
<keyword evidence="4" id="KW-1185">Reference proteome</keyword>
<reference evidence="3 4" key="1">
    <citation type="submission" date="2020-03" db="EMBL/GenBank/DDBJ databases">
        <title>Leucobacter sp. nov., isolated from beetles.</title>
        <authorList>
            <person name="Hyun D.-W."/>
            <person name="Bae J.-W."/>
        </authorList>
    </citation>
    <scope>NUCLEOTIDE SEQUENCE [LARGE SCALE GENOMIC DNA]</scope>
    <source>
        <strain evidence="3 4">HDW9C</strain>
    </source>
</reference>
<dbReference type="InterPro" id="IPR010427">
    <property type="entry name" value="DUF1023"/>
</dbReference>
<organism evidence="3 4">
    <name type="scientific">Leucobacter viscericola</name>
    <dbReference type="NCBI Taxonomy" id="2714935"/>
    <lineage>
        <taxon>Bacteria</taxon>
        <taxon>Bacillati</taxon>
        <taxon>Actinomycetota</taxon>
        <taxon>Actinomycetes</taxon>
        <taxon>Micrococcales</taxon>
        <taxon>Microbacteriaceae</taxon>
        <taxon>Leucobacter</taxon>
    </lineage>
</organism>
<name>A0A6G7XEK6_9MICO</name>
<dbReference type="KEGG" id="lvi:G7068_06830"/>
<feature type="region of interest" description="Disordered" evidence="1">
    <location>
        <begin position="92"/>
        <end position="135"/>
    </location>
</feature>
<dbReference type="Proteomes" id="UP000502677">
    <property type="component" value="Chromosome"/>
</dbReference>
<evidence type="ECO:0000313" key="3">
    <source>
        <dbReference type="EMBL" id="QIK62942.1"/>
    </source>
</evidence>
<evidence type="ECO:0000313" key="4">
    <source>
        <dbReference type="Proteomes" id="UP000502677"/>
    </source>
</evidence>
<sequence length="632" mass="67770">MIEFDDAAADGAVSVFQNAAIVLRGQAGSRRKAADDACEQFAGPFAKLFGAACLVESEDRARLAGKYEDLATDVIDAKVKAATEKAREQALADWQVREDQRKQDRAADPVGNTYAADAAADKKPSTDVMTPPTLSAAFEVRDRVRENTSKSEKGKTSADPVMLRAFVSTSQGLNNALDGQVSAVENAWARFTGACSWVQFGNVSSVPAFARLLGENRSDVLWAGNLAGQFEKAGGGSLSVSKLNQAAKKVATDISKGKKFQNLFKGDLSAEEVAKAWNALGLDAEAVRELPPELLVKLTDLSGLPAWAQDAASREFLEYALEEPDLAYKLMGFKEDWRQNARGTRINLSADVDLVTFKEQAQAIKDALEQSQKDNPGVPIQLIGLGNHDGVLVAGMSVGDLDTASNLTVNVSGMDSSVSDMFNGNDAAKRLYDDAQKKNRSASFAVVNWIGYKSPSWDEVPSMGRAKSGSDRLASFLNGLHASREELGKQPKQLAVLAHSYGSTTAVEALKKTNFVVDRLVTYGSAGVKNDTKVTDLKVGKFYATSATGDWLANKGWVSTTKSLKPSNIEGVVEFSSEDMVLSDKSKLKATTTHRMNPVSDTKLGYLSASTSSEDAITSIMANGKIDKRTKG</sequence>
<accession>A0A6G7XEK6</accession>
<feature type="domain" description="DUF1023" evidence="2">
    <location>
        <begin position="393"/>
        <end position="555"/>
    </location>
</feature>
<gene>
    <name evidence="3" type="ORF">G7068_06830</name>
</gene>
<evidence type="ECO:0000259" key="2">
    <source>
        <dbReference type="Pfam" id="PF06259"/>
    </source>
</evidence>
<proteinExistence type="predicted"/>
<dbReference type="Pfam" id="PF06259">
    <property type="entry name" value="Abhydrolase_8"/>
    <property type="match status" value="1"/>
</dbReference>
<evidence type="ECO:0000256" key="1">
    <source>
        <dbReference type="SAM" id="MobiDB-lite"/>
    </source>
</evidence>
<dbReference type="AlphaFoldDB" id="A0A6G7XEK6"/>
<protein>
    <recommendedName>
        <fullName evidence="2">DUF1023 domain-containing protein</fullName>
    </recommendedName>
</protein>
<feature type="compositionally biased region" description="Basic and acidic residues" evidence="1">
    <location>
        <begin position="92"/>
        <end position="107"/>
    </location>
</feature>
<dbReference type="RefSeq" id="WP_166290510.1">
    <property type="nucleotide sequence ID" value="NZ_CP049863.1"/>
</dbReference>